<feature type="transmembrane region" description="Helical" evidence="1">
    <location>
        <begin position="7"/>
        <end position="24"/>
    </location>
</feature>
<gene>
    <name evidence="2" type="ORF">KOR34_34290</name>
</gene>
<organism evidence="2 3">
    <name type="scientific">Posidoniimonas corsicana</name>
    <dbReference type="NCBI Taxonomy" id="1938618"/>
    <lineage>
        <taxon>Bacteria</taxon>
        <taxon>Pseudomonadati</taxon>
        <taxon>Planctomycetota</taxon>
        <taxon>Planctomycetia</taxon>
        <taxon>Pirellulales</taxon>
        <taxon>Lacipirellulaceae</taxon>
        <taxon>Posidoniimonas</taxon>
    </lineage>
</organism>
<feature type="transmembrane region" description="Helical" evidence="1">
    <location>
        <begin position="36"/>
        <end position="54"/>
    </location>
</feature>
<keyword evidence="1" id="KW-1133">Transmembrane helix</keyword>
<dbReference type="RefSeq" id="WP_146566354.1">
    <property type="nucleotide sequence ID" value="NZ_SIHJ01000002.1"/>
</dbReference>
<dbReference type="AlphaFoldDB" id="A0A5C5V717"/>
<name>A0A5C5V717_9BACT</name>
<dbReference type="EMBL" id="SIHJ01000002">
    <property type="protein sequence ID" value="TWT33597.1"/>
    <property type="molecule type" value="Genomic_DNA"/>
</dbReference>
<keyword evidence="1" id="KW-0812">Transmembrane</keyword>
<proteinExistence type="predicted"/>
<comment type="caution">
    <text evidence="2">The sequence shown here is derived from an EMBL/GenBank/DDBJ whole genome shotgun (WGS) entry which is preliminary data.</text>
</comment>
<dbReference type="OrthoDB" id="285459at2"/>
<keyword evidence="3" id="KW-1185">Reference proteome</keyword>
<evidence type="ECO:0000313" key="3">
    <source>
        <dbReference type="Proteomes" id="UP000316714"/>
    </source>
</evidence>
<accession>A0A5C5V717</accession>
<protein>
    <submittedName>
        <fullName evidence="2">Uncharacterized protein</fullName>
    </submittedName>
</protein>
<reference evidence="2 3" key="1">
    <citation type="submission" date="2019-02" db="EMBL/GenBank/DDBJ databases">
        <title>Deep-cultivation of Planctomycetes and their phenomic and genomic characterization uncovers novel biology.</title>
        <authorList>
            <person name="Wiegand S."/>
            <person name="Jogler M."/>
            <person name="Boedeker C."/>
            <person name="Pinto D."/>
            <person name="Vollmers J."/>
            <person name="Rivas-Marin E."/>
            <person name="Kohn T."/>
            <person name="Peeters S.H."/>
            <person name="Heuer A."/>
            <person name="Rast P."/>
            <person name="Oberbeckmann S."/>
            <person name="Bunk B."/>
            <person name="Jeske O."/>
            <person name="Meyerdierks A."/>
            <person name="Storesund J.E."/>
            <person name="Kallscheuer N."/>
            <person name="Luecker S."/>
            <person name="Lage O.M."/>
            <person name="Pohl T."/>
            <person name="Merkel B.J."/>
            <person name="Hornburger P."/>
            <person name="Mueller R.-W."/>
            <person name="Bruemmer F."/>
            <person name="Labrenz M."/>
            <person name="Spormann A.M."/>
            <person name="Op Den Camp H."/>
            <person name="Overmann J."/>
            <person name="Amann R."/>
            <person name="Jetten M.S.M."/>
            <person name="Mascher T."/>
            <person name="Medema M.H."/>
            <person name="Devos D.P."/>
            <person name="Kaster A.-K."/>
            <person name="Ovreas L."/>
            <person name="Rohde M."/>
            <person name="Galperin M.Y."/>
            <person name="Jogler C."/>
        </authorList>
    </citation>
    <scope>NUCLEOTIDE SEQUENCE [LARGE SCALE GENOMIC DNA]</scope>
    <source>
        <strain evidence="2 3">KOR34</strain>
    </source>
</reference>
<evidence type="ECO:0000313" key="2">
    <source>
        <dbReference type="EMBL" id="TWT33597.1"/>
    </source>
</evidence>
<sequence>MQLKHTVVWILALSLLFATAIVVLDRLTEGTPWNQTVTYLMVAVWFVPISVLASRAQQAERTQRS</sequence>
<keyword evidence="1" id="KW-0472">Membrane</keyword>
<dbReference type="Proteomes" id="UP000316714">
    <property type="component" value="Unassembled WGS sequence"/>
</dbReference>
<evidence type="ECO:0000256" key="1">
    <source>
        <dbReference type="SAM" id="Phobius"/>
    </source>
</evidence>